<dbReference type="GO" id="GO:0042158">
    <property type="term" value="P:lipoprotein biosynthetic process"/>
    <property type="evidence" value="ECO:0007669"/>
    <property type="project" value="InterPro"/>
</dbReference>
<dbReference type="EMBL" id="DVFI01000040">
    <property type="protein sequence ID" value="HIQ62546.1"/>
    <property type="molecule type" value="Genomic_DNA"/>
</dbReference>
<feature type="transmembrane region" description="Helical" evidence="7">
    <location>
        <begin position="46"/>
        <end position="66"/>
    </location>
</feature>
<feature type="transmembrane region" description="Helical" evidence="7">
    <location>
        <begin position="15"/>
        <end position="34"/>
    </location>
</feature>
<evidence type="ECO:0000313" key="8">
    <source>
        <dbReference type="EMBL" id="HIQ62546.1"/>
    </source>
</evidence>
<evidence type="ECO:0000256" key="7">
    <source>
        <dbReference type="SAM" id="Phobius"/>
    </source>
</evidence>
<keyword evidence="3 8" id="KW-0808">Transferase</keyword>
<feature type="transmembrane region" description="Helical" evidence="7">
    <location>
        <begin position="199"/>
        <end position="216"/>
    </location>
</feature>
<dbReference type="GO" id="GO:0005886">
    <property type="term" value="C:plasma membrane"/>
    <property type="evidence" value="ECO:0007669"/>
    <property type="project" value="InterPro"/>
</dbReference>
<sequence>MFDPVVLFQLGPLTVTAYGVCLAVAIAVSLLALRPRAKRMGMPEGTVLRFGLTAIPLAVVGARLFYCAVRAPRLFPEYDAGFLLRIWEGGFGIAGAFGGCALAAYITARRTGQPVGRMMDCVVPGCALMLALARFSEGFAGTGYGDYLENEALWFFPLAVKNIYGEYYVALFMLEGLVALALAAALLRMEKRGTADRPGDLTLLFLLLYGATQIVLESLRRDSFLRWGFVRVNQLFGVALLALVTAVFSARAWRAGASRTRLALEWSAALLCVGVGVGMEFAFEKSRIPNLIAYGILIAAMAVIAGLAFAQMRRARRLEGSAAPR</sequence>
<reference evidence="8" key="2">
    <citation type="journal article" date="2021" name="PeerJ">
        <title>Extensive microbial diversity within the chicken gut microbiome revealed by metagenomics and culture.</title>
        <authorList>
            <person name="Gilroy R."/>
            <person name="Ravi A."/>
            <person name="Getino M."/>
            <person name="Pursley I."/>
            <person name="Horton D.L."/>
            <person name="Alikhan N.F."/>
            <person name="Baker D."/>
            <person name="Gharbi K."/>
            <person name="Hall N."/>
            <person name="Watson M."/>
            <person name="Adriaenssens E.M."/>
            <person name="Foster-Nyarko E."/>
            <person name="Jarju S."/>
            <person name="Secka A."/>
            <person name="Antonio M."/>
            <person name="Oren A."/>
            <person name="Chaudhuri R.R."/>
            <person name="La Ragione R."/>
            <person name="Hildebrand F."/>
            <person name="Pallen M.J."/>
        </authorList>
    </citation>
    <scope>NUCLEOTIDE SEQUENCE</scope>
    <source>
        <strain evidence="8">ChiHile30-977</strain>
    </source>
</reference>
<keyword evidence="5 7" id="KW-1133">Transmembrane helix</keyword>
<dbReference type="Pfam" id="PF01790">
    <property type="entry name" value="LGT"/>
    <property type="match status" value="1"/>
</dbReference>
<protein>
    <submittedName>
        <fullName evidence="8">Prolipoprotein diacylglyceryl transferase</fullName>
    </submittedName>
</protein>
<accession>A0A9D0YUJ6</accession>
<dbReference type="AlphaFoldDB" id="A0A9D0YUJ6"/>
<dbReference type="Proteomes" id="UP000886819">
    <property type="component" value="Unassembled WGS sequence"/>
</dbReference>
<feature type="transmembrane region" description="Helical" evidence="7">
    <location>
        <begin position="262"/>
        <end position="279"/>
    </location>
</feature>
<name>A0A9D0YUJ6_9FIRM</name>
<feature type="transmembrane region" description="Helical" evidence="7">
    <location>
        <begin position="167"/>
        <end position="187"/>
    </location>
</feature>
<dbReference type="PANTHER" id="PTHR30589">
    <property type="entry name" value="PROLIPOPROTEIN DIACYLGLYCERYL TRANSFERASE"/>
    <property type="match status" value="1"/>
</dbReference>
<evidence type="ECO:0000256" key="3">
    <source>
        <dbReference type="ARBA" id="ARBA00022679"/>
    </source>
</evidence>
<evidence type="ECO:0000256" key="4">
    <source>
        <dbReference type="ARBA" id="ARBA00022692"/>
    </source>
</evidence>
<gene>
    <name evidence="8" type="ORF">IAA66_03035</name>
</gene>
<feature type="transmembrane region" description="Helical" evidence="7">
    <location>
        <begin position="118"/>
        <end position="136"/>
    </location>
</feature>
<evidence type="ECO:0000256" key="1">
    <source>
        <dbReference type="ARBA" id="ARBA00007150"/>
    </source>
</evidence>
<dbReference type="PANTHER" id="PTHR30589:SF0">
    <property type="entry name" value="PHOSPHATIDYLGLYCEROL--PROLIPOPROTEIN DIACYLGLYCERYL TRANSFERASE"/>
    <property type="match status" value="1"/>
</dbReference>
<feature type="transmembrane region" description="Helical" evidence="7">
    <location>
        <begin position="291"/>
        <end position="310"/>
    </location>
</feature>
<evidence type="ECO:0000256" key="5">
    <source>
        <dbReference type="ARBA" id="ARBA00022989"/>
    </source>
</evidence>
<evidence type="ECO:0000256" key="6">
    <source>
        <dbReference type="ARBA" id="ARBA00023136"/>
    </source>
</evidence>
<proteinExistence type="inferred from homology"/>
<evidence type="ECO:0000313" key="9">
    <source>
        <dbReference type="Proteomes" id="UP000886819"/>
    </source>
</evidence>
<reference evidence="8" key="1">
    <citation type="submission" date="2020-10" db="EMBL/GenBank/DDBJ databases">
        <authorList>
            <person name="Gilroy R."/>
        </authorList>
    </citation>
    <scope>NUCLEOTIDE SEQUENCE</scope>
    <source>
        <strain evidence="8">ChiHile30-977</strain>
    </source>
</reference>
<feature type="transmembrane region" description="Helical" evidence="7">
    <location>
        <begin position="228"/>
        <end position="250"/>
    </location>
</feature>
<keyword evidence="4 7" id="KW-0812">Transmembrane</keyword>
<feature type="transmembrane region" description="Helical" evidence="7">
    <location>
        <begin position="86"/>
        <end position="106"/>
    </location>
</feature>
<evidence type="ECO:0000256" key="2">
    <source>
        <dbReference type="ARBA" id="ARBA00022475"/>
    </source>
</evidence>
<keyword evidence="2" id="KW-1003">Cell membrane</keyword>
<comment type="caution">
    <text evidence="8">The sequence shown here is derived from an EMBL/GenBank/DDBJ whole genome shotgun (WGS) entry which is preliminary data.</text>
</comment>
<organism evidence="8 9">
    <name type="scientific">Candidatus Avichristensenella intestinipullorum</name>
    <dbReference type="NCBI Taxonomy" id="2840693"/>
    <lineage>
        <taxon>Bacteria</taxon>
        <taxon>Bacillati</taxon>
        <taxon>Bacillota</taxon>
        <taxon>Clostridia</taxon>
        <taxon>Candidatus Avichristensenella</taxon>
    </lineage>
</organism>
<dbReference type="InterPro" id="IPR001640">
    <property type="entry name" value="Lgt"/>
</dbReference>
<dbReference type="GO" id="GO:0008961">
    <property type="term" value="F:phosphatidylglycerol-prolipoprotein diacylglyceryl transferase activity"/>
    <property type="evidence" value="ECO:0007669"/>
    <property type="project" value="InterPro"/>
</dbReference>
<keyword evidence="6 7" id="KW-0472">Membrane</keyword>
<comment type="similarity">
    <text evidence="1">Belongs to the Lgt family.</text>
</comment>